<sequence length="117" mass="13508">MFDPPHLLKSSRNNFFNYRIVFGNKIIESKYLKQFYNSDSQRTHCLAPNLTEKHMNPGPFQKMKVKFASQVFSKTVICAMTTCMADGSIQNTTTSTIQFIDSATCSDDLYIKYNTRR</sequence>
<dbReference type="EMBL" id="VUJU01007217">
    <property type="protein sequence ID" value="KAF0746410.1"/>
    <property type="molecule type" value="Genomic_DNA"/>
</dbReference>
<evidence type="ECO:0000259" key="1">
    <source>
        <dbReference type="Pfam" id="PF21788"/>
    </source>
</evidence>
<dbReference type="Pfam" id="PF21788">
    <property type="entry name" value="TNP-like_GBD"/>
    <property type="match status" value="1"/>
</dbReference>
<evidence type="ECO:0000313" key="3">
    <source>
        <dbReference type="Proteomes" id="UP000478052"/>
    </source>
</evidence>
<evidence type="ECO:0000313" key="2">
    <source>
        <dbReference type="EMBL" id="KAF0746410.1"/>
    </source>
</evidence>
<accession>A0A6G0XZY1</accession>
<protein>
    <submittedName>
        <fullName evidence="2">Histone H1-II-like</fullName>
    </submittedName>
</protein>
<dbReference type="InterPro" id="IPR048366">
    <property type="entry name" value="TNP-like_GBD"/>
</dbReference>
<dbReference type="OrthoDB" id="7312725at2759"/>
<dbReference type="Proteomes" id="UP000478052">
    <property type="component" value="Unassembled WGS sequence"/>
</dbReference>
<reference evidence="2 3" key="1">
    <citation type="submission" date="2019-08" db="EMBL/GenBank/DDBJ databases">
        <title>Whole genome of Aphis craccivora.</title>
        <authorList>
            <person name="Voronova N.V."/>
            <person name="Shulinski R.S."/>
            <person name="Bandarenka Y.V."/>
            <person name="Zhorov D.G."/>
            <person name="Warner D."/>
        </authorList>
    </citation>
    <scope>NUCLEOTIDE SEQUENCE [LARGE SCALE GENOMIC DNA]</scope>
    <source>
        <strain evidence="2">180601</strain>
        <tissue evidence="2">Whole Body</tissue>
    </source>
</reference>
<organism evidence="2 3">
    <name type="scientific">Aphis craccivora</name>
    <name type="common">Cowpea aphid</name>
    <dbReference type="NCBI Taxonomy" id="307492"/>
    <lineage>
        <taxon>Eukaryota</taxon>
        <taxon>Metazoa</taxon>
        <taxon>Ecdysozoa</taxon>
        <taxon>Arthropoda</taxon>
        <taxon>Hexapoda</taxon>
        <taxon>Insecta</taxon>
        <taxon>Pterygota</taxon>
        <taxon>Neoptera</taxon>
        <taxon>Paraneoptera</taxon>
        <taxon>Hemiptera</taxon>
        <taxon>Sternorrhyncha</taxon>
        <taxon>Aphidomorpha</taxon>
        <taxon>Aphidoidea</taxon>
        <taxon>Aphididae</taxon>
        <taxon>Aphidini</taxon>
        <taxon>Aphis</taxon>
        <taxon>Aphis</taxon>
    </lineage>
</organism>
<feature type="domain" description="Transposable element P transposase-like GTP-binding insertion" evidence="1">
    <location>
        <begin position="6"/>
        <end position="102"/>
    </location>
</feature>
<keyword evidence="3" id="KW-1185">Reference proteome</keyword>
<name>A0A6G0XZY1_APHCR</name>
<gene>
    <name evidence="2" type="ORF">FWK35_00027250</name>
</gene>
<dbReference type="AlphaFoldDB" id="A0A6G0XZY1"/>
<comment type="caution">
    <text evidence="2">The sequence shown here is derived from an EMBL/GenBank/DDBJ whole genome shotgun (WGS) entry which is preliminary data.</text>
</comment>
<proteinExistence type="predicted"/>